<keyword evidence="4" id="KW-1185">Reference proteome</keyword>
<dbReference type="SUPFAM" id="SSF89392">
    <property type="entry name" value="Prokaryotic lipoproteins and lipoprotein localization factors"/>
    <property type="match status" value="1"/>
</dbReference>
<evidence type="ECO:0008006" key="5">
    <source>
        <dbReference type="Google" id="ProtNLM"/>
    </source>
</evidence>
<accession>A0A3R9NW33</accession>
<dbReference type="RefSeq" id="WP_125486553.1">
    <property type="nucleotide sequence ID" value="NZ_RSDW01000001.1"/>
</dbReference>
<evidence type="ECO:0000256" key="2">
    <source>
        <dbReference type="SAM" id="SignalP"/>
    </source>
</evidence>
<evidence type="ECO:0000313" key="4">
    <source>
        <dbReference type="Proteomes" id="UP000269669"/>
    </source>
</evidence>
<dbReference type="OrthoDB" id="128646at2"/>
<dbReference type="AlphaFoldDB" id="A0A3R9NW33"/>
<keyword evidence="1 2" id="KW-0732">Signal</keyword>
<sequence length="234" mass="25851">MTTIRCIAASLLLSAVIISPAAAQPKPGNLDMVLHQLDESAAKFRSAEADLRWDFYERVVKETTTQTGSIFFKREGGQTIMGAKLVPPSARFLEYRDGLLRIYDPGTNHLTLISTKDNQAQAESLLTLGFGGSGTDLAKAWTISDLGTEPINDGEKTVTTAKLDLVSKNQSIRNMFTHIIIWVDTSRGISLKQQLFTPSEDVRTSTYTHIRYNQPVNTAPYAIKPGKNPTIDRH</sequence>
<feature type="chain" id="PRO_5018766952" description="Outer membrane lipoprotein-sorting protein" evidence="2">
    <location>
        <begin position="24"/>
        <end position="234"/>
    </location>
</feature>
<evidence type="ECO:0000313" key="3">
    <source>
        <dbReference type="EMBL" id="RSL18157.1"/>
    </source>
</evidence>
<proteinExistence type="predicted"/>
<gene>
    <name evidence="3" type="ORF">EDE15_3713</name>
</gene>
<reference evidence="3 4" key="1">
    <citation type="submission" date="2018-12" db="EMBL/GenBank/DDBJ databases">
        <title>Sequencing of bacterial isolates from soil warming experiment in Harvard Forest, Massachusetts, USA.</title>
        <authorList>
            <person name="Deangelis K."/>
        </authorList>
    </citation>
    <scope>NUCLEOTIDE SEQUENCE [LARGE SCALE GENOMIC DNA]</scope>
    <source>
        <strain evidence="3 4">EB153</strain>
    </source>
</reference>
<dbReference type="EMBL" id="RSDW01000001">
    <property type="protein sequence ID" value="RSL18157.1"/>
    <property type="molecule type" value="Genomic_DNA"/>
</dbReference>
<dbReference type="InterPro" id="IPR029046">
    <property type="entry name" value="LolA/LolB/LppX"/>
</dbReference>
<protein>
    <recommendedName>
        <fullName evidence="5">Outer membrane lipoprotein-sorting protein</fullName>
    </recommendedName>
</protein>
<organism evidence="3 4">
    <name type="scientific">Edaphobacter aggregans</name>
    <dbReference type="NCBI Taxonomy" id="570835"/>
    <lineage>
        <taxon>Bacteria</taxon>
        <taxon>Pseudomonadati</taxon>
        <taxon>Acidobacteriota</taxon>
        <taxon>Terriglobia</taxon>
        <taxon>Terriglobales</taxon>
        <taxon>Acidobacteriaceae</taxon>
        <taxon>Edaphobacter</taxon>
    </lineage>
</organism>
<name>A0A3R9NW33_9BACT</name>
<feature type="signal peptide" evidence="2">
    <location>
        <begin position="1"/>
        <end position="23"/>
    </location>
</feature>
<comment type="caution">
    <text evidence="3">The sequence shown here is derived from an EMBL/GenBank/DDBJ whole genome shotgun (WGS) entry which is preliminary data.</text>
</comment>
<dbReference type="Gene3D" id="2.50.20.10">
    <property type="entry name" value="Lipoprotein localisation LolA/LolB/LppX"/>
    <property type="match status" value="1"/>
</dbReference>
<evidence type="ECO:0000256" key="1">
    <source>
        <dbReference type="ARBA" id="ARBA00022729"/>
    </source>
</evidence>
<dbReference type="Proteomes" id="UP000269669">
    <property type="component" value="Unassembled WGS sequence"/>
</dbReference>